<dbReference type="Proteomes" id="UP001212152">
    <property type="component" value="Unassembled WGS sequence"/>
</dbReference>
<dbReference type="CDD" id="cd03510">
    <property type="entry name" value="Rhizobitoxine-FADS-like"/>
    <property type="match status" value="1"/>
</dbReference>
<dbReference type="AlphaFoldDB" id="A0AAD5TEZ2"/>
<accession>A0AAD5TEZ2</accession>
<protein>
    <recommendedName>
        <fullName evidence="2">Fatty acid desaturase domain-containing protein</fullName>
    </recommendedName>
</protein>
<comment type="caution">
    <text evidence="3">The sequence shown here is derived from an EMBL/GenBank/DDBJ whole genome shotgun (WGS) entry which is preliminary data.</text>
</comment>
<keyword evidence="4" id="KW-1185">Reference proteome</keyword>
<evidence type="ECO:0000313" key="3">
    <source>
        <dbReference type="EMBL" id="KAJ3174647.1"/>
    </source>
</evidence>
<dbReference type="GO" id="GO:0006629">
    <property type="term" value="P:lipid metabolic process"/>
    <property type="evidence" value="ECO:0007669"/>
    <property type="project" value="InterPro"/>
</dbReference>
<dbReference type="Pfam" id="PF00487">
    <property type="entry name" value="FA_desaturase"/>
    <property type="match status" value="1"/>
</dbReference>
<dbReference type="InterPro" id="IPR005804">
    <property type="entry name" value="FA_desaturase_dom"/>
</dbReference>
<sequence>MSLANSTVQLPITPPPSPVPWEKEPEEISPIESFRRTPVQQAREITSRHRARSNVKGALAIATNYIVCALAICGAEAAQSLPRLYAAAAYVVSVLIIASRMRAFENLVHEASHYNLFTSPRAHEILEFLYAFPVFRLLQDYRRSHQIHHKHLGDPARDPDVIRIKEIGLDHLPDRFGWLLFGLPATGYLSYEYLTTTFAEFWTSGSSQVSKTVYWTMILAAISATHTAAYFAQYYLVPLLVILPVTRYWAEASEHAALDLTGDFGNSRSNIGLAHLWFMHPHNDGYHAVHHLDARVPFHALPTAHEQLMQENAEFKANTVVSRGFIQTFKQMRVMKMVIKDVTAVKPKSS</sequence>
<evidence type="ECO:0000313" key="4">
    <source>
        <dbReference type="Proteomes" id="UP001212152"/>
    </source>
</evidence>
<evidence type="ECO:0000259" key="2">
    <source>
        <dbReference type="Pfam" id="PF00487"/>
    </source>
</evidence>
<dbReference type="EMBL" id="JADGJQ010000062">
    <property type="protein sequence ID" value="KAJ3174647.1"/>
    <property type="molecule type" value="Genomic_DNA"/>
</dbReference>
<gene>
    <name evidence="3" type="ORF">HDU87_007019</name>
</gene>
<organism evidence="3 4">
    <name type="scientific">Geranomyces variabilis</name>
    <dbReference type="NCBI Taxonomy" id="109894"/>
    <lineage>
        <taxon>Eukaryota</taxon>
        <taxon>Fungi</taxon>
        <taxon>Fungi incertae sedis</taxon>
        <taxon>Chytridiomycota</taxon>
        <taxon>Chytridiomycota incertae sedis</taxon>
        <taxon>Chytridiomycetes</taxon>
        <taxon>Spizellomycetales</taxon>
        <taxon>Powellomycetaceae</taxon>
        <taxon>Geranomyces</taxon>
    </lineage>
</organism>
<feature type="region of interest" description="Disordered" evidence="1">
    <location>
        <begin position="1"/>
        <end position="24"/>
    </location>
</feature>
<feature type="compositionally biased region" description="Polar residues" evidence="1">
    <location>
        <begin position="1"/>
        <end position="10"/>
    </location>
</feature>
<name>A0AAD5TEZ2_9FUNG</name>
<proteinExistence type="predicted"/>
<feature type="domain" description="Fatty acid desaturase" evidence="2">
    <location>
        <begin position="88"/>
        <end position="315"/>
    </location>
</feature>
<evidence type="ECO:0000256" key="1">
    <source>
        <dbReference type="SAM" id="MobiDB-lite"/>
    </source>
</evidence>
<reference evidence="3" key="1">
    <citation type="submission" date="2020-05" db="EMBL/GenBank/DDBJ databases">
        <title>Phylogenomic resolution of chytrid fungi.</title>
        <authorList>
            <person name="Stajich J.E."/>
            <person name="Amses K."/>
            <person name="Simmons R."/>
            <person name="Seto K."/>
            <person name="Myers J."/>
            <person name="Bonds A."/>
            <person name="Quandt C.A."/>
            <person name="Barry K."/>
            <person name="Liu P."/>
            <person name="Grigoriev I."/>
            <person name="Longcore J.E."/>
            <person name="James T.Y."/>
        </authorList>
    </citation>
    <scope>NUCLEOTIDE SEQUENCE</scope>
    <source>
        <strain evidence="3">JEL0379</strain>
    </source>
</reference>